<evidence type="ECO:0000256" key="7">
    <source>
        <dbReference type="ARBA" id="ARBA00048475"/>
    </source>
</evidence>
<comment type="caution">
    <text evidence="10">The sequence shown here is derived from an EMBL/GenBank/DDBJ whole genome shotgun (WGS) entry which is preliminary data.</text>
</comment>
<dbReference type="GO" id="GO:0005524">
    <property type="term" value="F:ATP binding"/>
    <property type="evidence" value="ECO:0007669"/>
    <property type="project" value="UniProtKB-KW"/>
</dbReference>
<name>A0A9Q4KPG2_9BACT</name>
<comment type="pathway">
    <text evidence="1 8">Purine metabolism; IMP biosynthesis via de novo pathway; 5-amino-1-(5-phospho-D-ribosyl)imidazole-4-carboxamide from 5-amino-1-(5-phospho-D-ribosyl)imidazole-4-carboxylate: step 1/2.</text>
</comment>
<dbReference type="HAMAP" id="MF_00137">
    <property type="entry name" value="SAICAR_synth"/>
    <property type="match status" value="1"/>
</dbReference>
<dbReference type="InterPro" id="IPR018236">
    <property type="entry name" value="SAICAR_synthetase_CS"/>
</dbReference>
<dbReference type="GO" id="GO:0004639">
    <property type="term" value="F:phosphoribosylaminoimidazolesuccinocarboxamide synthase activity"/>
    <property type="evidence" value="ECO:0007669"/>
    <property type="project" value="UniProtKB-UniRule"/>
</dbReference>
<dbReference type="InterPro" id="IPR050089">
    <property type="entry name" value="SAICAR_synthetase"/>
</dbReference>
<dbReference type="PANTHER" id="PTHR43599">
    <property type="entry name" value="MULTIFUNCTIONAL PROTEIN ADE2"/>
    <property type="match status" value="1"/>
</dbReference>
<proteinExistence type="inferred from homology"/>
<feature type="domain" description="SAICAR synthetase/ADE2 N-terminal" evidence="9">
    <location>
        <begin position="6"/>
        <end position="234"/>
    </location>
</feature>
<dbReference type="FunFam" id="3.30.470.20:FF:000006">
    <property type="entry name" value="Phosphoribosylaminoimidazole-succinocarboxamide synthase"/>
    <property type="match status" value="1"/>
</dbReference>
<dbReference type="GO" id="GO:0006189">
    <property type="term" value="P:'de novo' IMP biosynthetic process"/>
    <property type="evidence" value="ECO:0007669"/>
    <property type="project" value="UniProtKB-UniRule"/>
</dbReference>
<dbReference type="EMBL" id="JAPXGO010000007">
    <property type="protein sequence ID" value="MCZ6160369.1"/>
    <property type="molecule type" value="Genomic_DNA"/>
</dbReference>
<evidence type="ECO:0000256" key="3">
    <source>
        <dbReference type="ARBA" id="ARBA00022598"/>
    </source>
</evidence>
<keyword evidence="5 8" id="KW-0658">Purine biosynthesis</keyword>
<dbReference type="InterPro" id="IPR028923">
    <property type="entry name" value="SAICAR_synt/ADE2_N"/>
</dbReference>
<gene>
    <name evidence="8" type="primary">purC</name>
    <name evidence="10" type="ORF">O6B32_07735</name>
</gene>
<reference evidence="10" key="1">
    <citation type="submission" date="2022-12" db="EMBL/GenBank/DDBJ databases">
        <title>Species Delineation and Comparative Genomics within the Campylobacter ureolyticus Complex.</title>
        <authorList>
            <person name="Maki J."/>
            <person name="Howard M."/>
            <person name="Connelly S."/>
            <person name="Hardy D.J."/>
            <person name="Cameron A."/>
        </authorList>
    </citation>
    <scope>NUCLEOTIDE SEQUENCE</scope>
    <source>
        <strain evidence="10">URMC_787</strain>
    </source>
</reference>
<dbReference type="InterPro" id="IPR001636">
    <property type="entry name" value="SAICAR_synth"/>
</dbReference>
<evidence type="ECO:0000256" key="5">
    <source>
        <dbReference type="ARBA" id="ARBA00022755"/>
    </source>
</evidence>
<dbReference type="AlphaFoldDB" id="A0A9Q4KPG2"/>
<dbReference type="PROSITE" id="PS01058">
    <property type="entry name" value="SAICAR_SYNTHETASE_2"/>
    <property type="match status" value="1"/>
</dbReference>
<protein>
    <recommendedName>
        <fullName evidence="8">Phosphoribosylaminoimidazole-succinocarboxamide synthase</fullName>
        <ecNumber evidence="8">6.3.2.6</ecNumber>
    </recommendedName>
    <alternativeName>
        <fullName evidence="8">SAICAR synthetase</fullName>
    </alternativeName>
</protein>
<sequence>MTKDKLIYEGKAKKMWSVKEDDDLLIAEFKDSLTAFNGVKKAEESGKGALNNKISTEIFKLLEKHGIKTDLVKKIDDINQVVRKCEIIPLEVVVRNIATGSLTKRLGIKDGTILPFTLVEFCYKNDELNDPILNDDHCLLLDAVKTKDELEILKTEAKKINKILKDFFDKKNLKLVDFKIEFGKTKDGEIILADEISPDSCRFWDKNTNEKLDKDRFRQDLGNVKVAYEEVLRRILG</sequence>
<evidence type="ECO:0000256" key="4">
    <source>
        <dbReference type="ARBA" id="ARBA00022741"/>
    </source>
</evidence>
<dbReference type="Gene3D" id="3.30.470.20">
    <property type="entry name" value="ATP-grasp fold, B domain"/>
    <property type="match status" value="1"/>
</dbReference>
<evidence type="ECO:0000256" key="2">
    <source>
        <dbReference type="ARBA" id="ARBA00010190"/>
    </source>
</evidence>
<dbReference type="PANTHER" id="PTHR43599:SF3">
    <property type="entry name" value="SI:DKEY-6E2.2"/>
    <property type="match status" value="1"/>
</dbReference>
<comment type="catalytic activity">
    <reaction evidence="7 8">
        <text>5-amino-1-(5-phospho-D-ribosyl)imidazole-4-carboxylate + L-aspartate + ATP = (2S)-2-[5-amino-1-(5-phospho-beta-D-ribosyl)imidazole-4-carboxamido]succinate + ADP + phosphate + 2 H(+)</text>
        <dbReference type="Rhea" id="RHEA:22628"/>
        <dbReference type="ChEBI" id="CHEBI:15378"/>
        <dbReference type="ChEBI" id="CHEBI:29991"/>
        <dbReference type="ChEBI" id="CHEBI:30616"/>
        <dbReference type="ChEBI" id="CHEBI:43474"/>
        <dbReference type="ChEBI" id="CHEBI:58443"/>
        <dbReference type="ChEBI" id="CHEBI:77657"/>
        <dbReference type="ChEBI" id="CHEBI:456216"/>
        <dbReference type="EC" id="6.3.2.6"/>
    </reaction>
</comment>
<dbReference type="GO" id="GO:0009236">
    <property type="term" value="P:cobalamin biosynthetic process"/>
    <property type="evidence" value="ECO:0007669"/>
    <property type="project" value="InterPro"/>
</dbReference>
<keyword evidence="4 8" id="KW-0547">Nucleotide-binding</keyword>
<evidence type="ECO:0000259" key="9">
    <source>
        <dbReference type="Pfam" id="PF01259"/>
    </source>
</evidence>
<evidence type="ECO:0000313" key="11">
    <source>
        <dbReference type="Proteomes" id="UP001075225"/>
    </source>
</evidence>
<comment type="similarity">
    <text evidence="2 8">Belongs to the SAICAR synthetase family.</text>
</comment>
<keyword evidence="6 8" id="KW-0067">ATP-binding</keyword>
<dbReference type="EC" id="6.3.2.6" evidence="8"/>
<dbReference type="InterPro" id="IPR033934">
    <property type="entry name" value="SAICAR_synt_PurC"/>
</dbReference>
<accession>A0A9Q4KPG2</accession>
<evidence type="ECO:0000256" key="1">
    <source>
        <dbReference type="ARBA" id="ARBA00004672"/>
    </source>
</evidence>
<dbReference type="PROSITE" id="PS01057">
    <property type="entry name" value="SAICAR_SYNTHETASE_1"/>
    <property type="match status" value="1"/>
</dbReference>
<organism evidence="10 11">
    <name type="scientific">Campylobacter ureolyticus</name>
    <dbReference type="NCBI Taxonomy" id="827"/>
    <lineage>
        <taxon>Bacteria</taxon>
        <taxon>Pseudomonadati</taxon>
        <taxon>Campylobacterota</taxon>
        <taxon>Epsilonproteobacteria</taxon>
        <taxon>Campylobacterales</taxon>
        <taxon>Campylobacteraceae</taxon>
        <taxon>Campylobacter</taxon>
    </lineage>
</organism>
<dbReference type="SUPFAM" id="SSF56104">
    <property type="entry name" value="SAICAR synthase-like"/>
    <property type="match status" value="1"/>
</dbReference>
<dbReference type="Proteomes" id="UP001075225">
    <property type="component" value="Unassembled WGS sequence"/>
</dbReference>
<evidence type="ECO:0000256" key="8">
    <source>
        <dbReference type="HAMAP-Rule" id="MF_00137"/>
    </source>
</evidence>
<evidence type="ECO:0000256" key="6">
    <source>
        <dbReference type="ARBA" id="ARBA00022840"/>
    </source>
</evidence>
<dbReference type="RefSeq" id="WP_269485020.1">
    <property type="nucleotide sequence ID" value="NZ_JAPXGO010000007.1"/>
</dbReference>
<dbReference type="Gene3D" id="3.30.200.20">
    <property type="entry name" value="Phosphorylase Kinase, domain 1"/>
    <property type="match status" value="1"/>
</dbReference>
<dbReference type="NCBIfam" id="TIGR00081">
    <property type="entry name" value="purC"/>
    <property type="match status" value="1"/>
</dbReference>
<dbReference type="Pfam" id="PF01259">
    <property type="entry name" value="SAICAR_synt"/>
    <property type="match status" value="1"/>
</dbReference>
<keyword evidence="3 8" id="KW-0436">Ligase</keyword>
<evidence type="ECO:0000313" key="10">
    <source>
        <dbReference type="EMBL" id="MCZ6160369.1"/>
    </source>
</evidence>
<dbReference type="CDD" id="cd01415">
    <property type="entry name" value="SAICAR_synt_PurC"/>
    <property type="match status" value="1"/>
</dbReference>